<comment type="catalytic activity">
    <reaction evidence="11 12">
        <text>tRNA(Ser) + L-serine + ATP = L-seryl-tRNA(Ser) + AMP + diphosphate + H(+)</text>
        <dbReference type="Rhea" id="RHEA:12292"/>
        <dbReference type="Rhea" id="RHEA-COMP:9669"/>
        <dbReference type="Rhea" id="RHEA-COMP:9703"/>
        <dbReference type="ChEBI" id="CHEBI:15378"/>
        <dbReference type="ChEBI" id="CHEBI:30616"/>
        <dbReference type="ChEBI" id="CHEBI:33019"/>
        <dbReference type="ChEBI" id="CHEBI:33384"/>
        <dbReference type="ChEBI" id="CHEBI:78442"/>
        <dbReference type="ChEBI" id="CHEBI:78533"/>
        <dbReference type="ChEBI" id="CHEBI:456215"/>
        <dbReference type="EC" id="6.1.1.11"/>
    </reaction>
</comment>
<dbReference type="CDD" id="cd00770">
    <property type="entry name" value="SerRS_core"/>
    <property type="match status" value="1"/>
</dbReference>
<dbReference type="SUPFAM" id="SSF46589">
    <property type="entry name" value="tRNA-binding arm"/>
    <property type="match status" value="1"/>
</dbReference>
<dbReference type="SUPFAM" id="SSF55681">
    <property type="entry name" value="Class II aaRS and biotin synthetases"/>
    <property type="match status" value="1"/>
</dbReference>
<dbReference type="InterPro" id="IPR042103">
    <property type="entry name" value="SerRS_1_N_sf"/>
</dbReference>
<feature type="binding site" evidence="12 13">
    <location>
        <position position="283"/>
    </location>
    <ligand>
        <name>L-serine</name>
        <dbReference type="ChEBI" id="CHEBI:33384"/>
    </ligand>
</feature>
<evidence type="ECO:0000256" key="4">
    <source>
        <dbReference type="ARBA" id="ARBA00022490"/>
    </source>
</evidence>
<dbReference type="PANTHER" id="PTHR43697">
    <property type="entry name" value="SERYL-TRNA SYNTHETASE"/>
    <property type="match status" value="1"/>
</dbReference>
<keyword evidence="9 12" id="KW-0030">Aminoacyl-tRNA synthetase</keyword>
<dbReference type="STRING" id="91604.ID47_02075"/>
<evidence type="ECO:0000256" key="11">
    <source>
        <dbReference type="ARBA" id="ARBA00048823"/>
    </source>
</evidence>
<dbReference type="InterPro" id="IPR033729">
    <property type="entry name" value="SerRS_core"/>
</dbReference>
<dbReference type="RefSeq" id="WP_038463213.1">
    <property type="nucleotide sequence ID" value="NZ_CP008941.1"/>
</dbReference>
<protein>
    <recommendedName>
        <fullName evidence="12">Serine--tRNA ligase</fullName>
        <ecNumber evidence="12">6.1.1.11</ecNumber>
    </recommendedName>
    <alternativeName>
        <fullName evidence="12">Seryl-tRNA synthetase</fullName>
        <shortName evidence="12">SerRS</shortName>
    </alternativeName>
    <alternativeName>
        <fullName evidence="12">Seryl-tRNA(Ser/Sec) synthetase</fullName>
    </alternativeName>
</protein>
<comment type="domain">
    <text evidence="12">Consists of two distinct domains, a catalytic core and a N-terminal extension that is involved in tRNA binding.</text>
</comment>
<organism evidence="17 18">
    <name type="scientific">Candidatus Odyssella acanthamoebae</name>
    <dbReference type="NCBI Taxonomy" id="91604"/>
    <lineage>
        <taxon>Bacteria</taxon>
        <taxon>Pseudomonadati</taxon>
        <taxon>Pseudomonadota</taxon>
        <taxon>Alphaproteobacteria</taxon>
        <taxon>Holosporales</taxon>
        <taxon>Candidatus Paracaedibacteraceae</taxon>
        <taxon>Candidatus Odyssella</taxon>
    </lineage>
</organism>
<feature type="coiled-coil region" evidence="15">
    <location>
        <begin position="37"/>
        <end position="95"/>
    </location>
</feature>
<evidence type="ECO:0000256" key="13">
    <source>
        <dbReference type="PIRSR" id="PIRSR001529-1"/>
    </source>
</evidence>
<dbReference type="PROSITE" id="PS50862">
    <property type="entry name" value="AA_TRNA_LIGASE_II"/>
    <property type="match status" value="1"/>
</dbReference>
<dbReference type="InterPro" id="IPR010978">
    <property type="entry name" value="tRNA-bd_arm"/>
</dbReference>
<evidence type="ECO:0000256" key="9">
    <source>
        <dbReference type="ARBA" id="ARBA00023146"/>
    </source>
</evidence>
<comment type="subcellular location">
    <subcellularLocation>
        <location evidence="1 12">Cytoplasm</location>
    </subcellularLocation>
</comment>
<evidence type="ECO:0000259" key="16">
    <source>
        <dbReference type="PROSITE" id="PS50862"/>
    </source>
</evidence>
<dbReference type="NCBIfam" id="TIGR00414">
    <property type="entry name" value="serS"/>
    <property type="match status" value="1"/>
</dbReference>
<proteinExistence type="inferred from homology"/>
<dbReference type="PANTHER" id="PTHR43697:SF1">
    <property type="entry name" value="SERINE--TRNA LIGASE"/>
    <property type="match status" value="1"/>
</dbReference>
<accession>A0A077AYH9</accession>
<feature type="binding site" evidence="12 14">
    <location>
        <begin position="347"/>
        <end position="350"/>
    </location>
    <ligand>
        <name>ATP</name>
        <dbReference type="ChEBI" id="CHEBI:30616"/>
    </ligand>
</feature>
<dbReference type="EMBL" id="CP008941">
    <property type="protein sequence ID" value="AIK95780.1"/>
    <property type="molecule type" value="Genomic_DNA"/>
</dbReference>
<dbReference type="GO" id="GO:0004828">
    <property type="term" value="F:serine-tRNA ligase activity"/>
    <property type="evidence" value="ECO:0007669"/>
    <property type="project" value="UniProtKB-UniRule"/>
</dbReference>
<feature type="binding site" evidence="12">
    <location>
        <position position="388"/>
    </location>
    <ligand>
        <name>L-serine</name>
        <dbReference type="ChEBI" id="CHEBI:33384"/>
    </ligand>
</feature>
<dbReference type="HAMAP" id="MF_00176">
    <property type="entry name" value="Ser_tRNA_synth_type1"/>
    <property type="match status" value="1"/>
</dbReference>
<feature type="binding site" evidence="13">
    <location>
        <position position="229"/>
    </location>
    <ligand>
        <name>L-serine</name>
        <dbReference type="ChEBI" id="CHEBI:33384"/>
    </ligand>
</feature>
<keyword evidence="8 12" id="KW-0648">Protein biosynthesis</keyword>
<dbReference type="KEGG" id="paca:ID47_02075"/>
<feature type="domain" description="Aminoacyl-transfer RNA synthetases class-II family profile" evidence="16">
    <location>
        <begin position="171"/>
        <end position="413"/>
    </location>
</feature>
<evidence type="ECO:0000256" key="6">
    <source>
        <dbReference type="ARBA" id="ARBA00022741"/>
    </source>
</evidence>
<dbReference type="OrthoDB" id="9804647at2"/>
<sequence length="429" mass="47605">MLDLKLIRTNPEILDASLKRRGKNPIAQQIVSMDESYRAALTELQELQTKRNQLAKSFGEAKRTGQDTTALAAEADQIKAAIAALESKSNDLNQVLLDELSGIPNLVADDTPEGLDETTNIELRRVGNTPSFDFEPKPHFDLGEALGKMDFEVAAKLAGSRFVVLYSELARLERALAAFMIDIHTQKYGYQEVYTPILVNEKTMYGTGQLPKFRDDQFQTTSGYWMIPTAEVALTNLVAETIQSEDQLPLRFTSYTPCFREEAGSAGRDTRGMIRQHQFGKVELVSITHPSESKTEHDRMTSAAEDVLQGLKLPYRVMALCAGDMGFAAQKTYDLEVWLPSQNIYREISSCSNCGDFQARRMNARFRPQASADNPKPGTEFVHTLNGSGLAIGRTIVAILENYQRHDGSIAIPTALIPYMGGVEVIAKK</sequence>
<dbReference type="AlphaFoldDB" id="A0A077AYH9"/>
<evidence type="ECO:0000256" key="7">
    <source>
        <dbReference type="ARBA" id="ARBA00022840"/>
    </source>
</evidence>
<evidence type="ECO:0000256" key="12">
    <source>
        <dbReference type="HAMAP-Rule" id="MF_00176"/>
    </source>
</evidence>
<dbReference type="PIRSF" id="PIRSF001529">
    <property type="entry name" value="Ser-tRNA-synth_IIa"/>
    <property type="match status" value="1"/>
</dbReference>
<keyword evidence="4 12" id="KW-0963">Cytoplasm</keyword>
<dbReference type="PRINTS" id="PR00981">
    <property type="entry name" value="TRNASYNTHSER"/>
</dbReference>
<dbReference type="Gene3D" id="1.10.287.40">
    <property type="entry name" value="Serine-tRNA synthetase, tRNA binding domain"/>
    <property type="match status" value="1"/>
</dbReference>
<dbReference type="InterPro" id="IPR045864">
    <property type="entry name" value="aa-tRNA-synth_II/BPL/LPL"/>
</dbReference>
<evidence type="ECO:0000313" key="17">
    <source>
        <dbReference type="EMBL" id="AIK95780.1"/>
    </source>
</evidence>
<dbReference type="Pfam" id="PF02403">
    <property type="entry name" value="Seryl_tRNA_N"/>
    <property type="match status" value="1"/>
</dbReference>
<comment type="similarity">
    <text evidence="3 12">Belongs to the class-II aminoacyl-tRNA synthetase family. Type-1 seryl-tRNA synthetase subfamily.</text>
</comment>
<keyword evidence="18" id="KW-1185">Reference proteome</keyword>
<comment type="catalytic activity">
    <reaction evidence="10 12">
        <text>tRNA(Sec) + L-serine + ATP = L-seryl-tRNA(Sec) + AMP + diphosphate + H(+)</text>
        <dbReference type="Rhea" id="RHEA:42580"/>
        <dbReference type="Rhea" id="RHEA-COMP:9742"/>
        <dbReference type="Rhea" id="RHEA-COMP:10128"/>
        <dbReference type="ChEBI" id="CHEBI:15378"/>
        <dbReference type="ChEBI" id="CHEBI:30616"/>
        <dbReference type="ChEBI" id="CHEBI:33019"/>
        <dbReference type="ChEBI" id="CHEBI:33384"/>
        <dbReference type="ChEBI" id="CHEBI:78442"/>
        <dbReference type="ChEBI" id="CHEBI:78533"/>
        <dbReference type="ChEBI" id="CHEBI:456215"/>
        <dbReference type="EC" id="6.1.1.11"/>
    </reaction>
</comment>
<dbReference type="UniPathway" id="UPA00906">
    <property type="reaction ID" value="UER00895"/>
</dbReference>
<feature type="binding site" evidence="13">
    <location>
        <position position="386"/>
    </location>
    <ligand>
        <name>L-serine</name>
        <dbReference type="ChEBI" id="CHEBI:33384"/>
    </ligand>
</feature>
<dbReference type="InterPro" id="IPR006195">
    <property type="entry name" value="aa-tRNA-synth_II"/>
</dbReference>
<dbReference type="GO" id="GO:0005737">
    <property type="term" value="C:cytoplasm"/>
    <property type="evidence" value="ECO:0007669"/>
    <property type="project" value="UniProtKB-SubCell"/>
</dbReference>
<evidence type="ECO:0000256" key="5">
    <source>
        <dbReference type="ARBA" id="ARBA00022598"/>
    </source>
</evidence>
<dbReference type="eggNOG" id="COG0172">
    <property type="taxonomic scope" value="Bacteria"/>
</dbReference>
<evidence type="ECO:0000256" key="14">
    <source>
        <dbReference type="PIRSR" id="PIRSR001529-2"/>
    </source>
</evidence>
<dbReference type="GO" id="GO:0016260">
    <property type="term" value="P:selenocysteine biosynthetic process"/>
    <property type="evidence" value="ECO:0007669"/>
    <property type="project" value="UniProtKB-UniRule"/>
</dbReference>
<evidence type="ECO:0000256" key="15">
    <source>
        <dbReference type="SAM" id="Coils"/>
    </source>
</evidence>
<evidence type="ECO:0000256" key="10">
    <source>
        <dbReference type="ARBA" id="ARBA00047929"/>
    </source>
</evidence>
<comment type="function">
    <text evidence="12">Catalyzes the attachment of serine to tRNA(Ser). Is also able to aminoacylate tRNA(Sec) with serine, to form the misacylated tRNA L-seryl-tRNA(Sec), which will be further converted into selenocysteinyl-tRNA(Sec).</text>
</comment>
<dbReference type="InterPro" id="IPR015866">
    <property type="entry name" value="Ser-tRNA-synth_1_N"/>
</dbReference>
<keyword evidence="7 12" id="KW-0067">ATP-binding</keyword>
<feature type="binding site" evidence="13">
    <location>
        <position position="260"/>
    </location>
    <ligand>
        <name>L-serine</name>
        <dbReference type="ChEBI" id="CHEBI:33384"/>
    </ligand>
</feature>
<evidence type="ECO:0000256" key="2">
    <source>
        <dbReference type="ARBA" id="ARBA00005045"/>
    </source>
</evidence>
<reference evidence="17 18" key="1">
    <citation type="submission" date="2014-07" db="EMBL/GenBank/DDBJ databases">
        <title>Comparative genomic insights into amoeba endosymbionts belonging to the families of Holosporaceae and Candidatus Midichloriaceae within Rickettsiales.</title>
        <authorList>
            <person name="Wang Z."/>
            <person name="Wu M."/>
        </authorList>
    </citation>
    <scope>NUCLEOTIDE SEQUENCE [LARGE SCALE GENOMIC DNA]</scope>
    <source>
        <strain evidence="17">PRA3</strain>
    </source>
</reference>
<name>A0A077AYH9_9PROT</name>
<keyword evidence="6 12" id="KW-0547">Nucleotide-binding</keyword>
<feature type="binding site" evidence="12">
    <location>
        <begin position="229"/>
        <end position="231"/>
    </location>
    <ligand>
        <name>L-serine</name>
        <dbReference type="ChEBI" id="CHEBI:33384"/>
    </ligand>
</feature>
<evidence type="ECO:0000256" key="1">
    <source>
        <dbReference type="ARBA" id="ARBA00004496"/>
    </source>
</evidence>
<evidence type="ECO:0000313" key="18">
    <source>
        <dbReference type="Proteomes" id="UP000028926"/>
    </source>
</evidence>
<keyword evidence="15" id="KW-0175">Coiled coil</keyword>
<comment type="subunit">
    <text evidence="12">Homodimer. The tRNA molecule binds across the dimer.</text>
</comment>
<evidence type="ECO:0000256" key="8">
    <source>
        <dbReference type="ARBA" id="ARBA00022917"/>
    </source>
</evidence>
<evidence type="ECO:0000256" key="3">
    <source>
        <dbReference type="ARBA" id="ARBA00010728"/>
    </source>
</evidence>
<keyword evidence="5 12" id="KW-0436">Ligase</keyword>
<dbReference type="GO" id="GO:0006434">
    <property type="term" value="P:seryl-tRNA aminoacylation"/>
    <property type="evidence" value="ECO:0007669"/>
    <property type="project" value="UniProtKB-UniRule"/>
</dbReference>
<dbReference type="Pfam" id="PF00587">
    <property type="entry name" value="tRNA-synt_2b"/>
    <property type="match status" value="1"/>
</dbReference>
<dbReference type="Proteomes" id="UP000028926">
    <property type="component" value="Chromosome"/>
</dbReference>
<gene>
    <name evidence="12" type="primary">serS</name>
    <name evidence="17" type="ORF">ID47_02075</name>
</gene>
<dbReference type="InterPro" id="IPR002314">
    <property type="entry name" value="aa-tRNA-synt_IIb"/>
</dbReference>
<dbReference type="InterPro" id="IPR002317">
    <property type="entry name" value="Ser-tRNA-ligase_type_1"/>
</dbReference>
<comment type="pathway">
    <text evidence="2 12">Aminoacyl-tRNA biosynthesis; selenocysteinyl-tRNA(Sec) biosynthesis; L-seryl-tRNA(Sec) from L-serine and tRNA(Sec): step 1/1.</text>
</comment>
<dbReference type="HOGENOM" id="CLU_023797_1_1_5"/>
<comment type="caution">
    <text evidence="12">Lacks conserved residue(s) required for the propagation of feature annotation.</text>
</comment>
<dbReference type="Gene3D" id="3.30.930.10">
    <property type="entry name" value="Bira Bifunctional Protein, Domain 2"/>
    <property type="match status" value="1"/>
</dbReference>
<dbReference type="EC" id="6.1.1.11" evidence="12"/>
<dbReference type="GO" id="GO:0005524">
    <property type="term" value="F:ATP binding"/>
    <property type="evidence" value="ECO:0007669"/>
    <property type="project" value="UniProtKB-UniRule"/>
</dbReference>
<feature type="binding site" evidence="12 14">
    <location>
        <begin position="260"/>
        <end position="262"/>
    </location>
    <ligand>
        <name>ATP</name>
        <dbReference type="ChEBI" id="CHEBI:30616"/>
    </ligand>
</feature>